<dbReference type="PANTHER" id="PTHR47002:SF2">
    <property type="entry name" value="AQUAPORIN AQPAE.A-LIKE"/>
    <property type="match status" value="1"/>
</dbReference>
<dbReference type="RefSeq" id="XP_041551907.1">
    <property type="nucleotide sequence ID" value="XM_041698754.1"/>
</dbReference>
<dbReference type="GO" id="GO:0016020">
    <property type="term" value="C:membrane"/>
    <property type="evidence" value="ECO:0007669"/>
    <property type="project" value="UniProtKB-SubCell"/>
</dbReference>
<evidence type="ECO:0000313" key="8">
    <source>
        <dbReference type="EMBL" id="BCS19713.1"/>
    </source>
</evidence>
<dbReference type="EMBL" id="AP024444">
    <property type="protein sequence ID" value="BCS19713.1"/>
    <property type="molecule type" value="Genomic_DNA"/>
</dbReference>
<feature type="transmembrane region" description="Helical" evidence="7">
    <location>
        <begin position="118"/>
        <end position="137"/>
    </location>
</feature>
<dbReference type="GeneID" id="64969718"/>
<reference evidence="8" key="1">
    <citation type="submission" date="2021-01" db="EMBL/GenBank/DDBJ databases">
        <authorList>
            <consortium name="Aspergillus puulaauensis MK2 genome sequencing consortium"/>
            <person name="Kazuki M."/>
            <person name="Futagami T."/>
        </authorList>
    </citation>
    <scope>NUCLEOTIDE SEQUENCE</scope>
    <source>
        <strain evidence="8">MK2</strain>
    </source>
</reference>
<protein>
    <recommendedName>
        <fullName evidence="10">Aquaporin-like protein</fullName>
    </recommendedName>
</protein>
<comment type="similarity">
    <text evidence="5">Belongs to the MIP/aquaporin (TC 1.A.8) family.</text>
</comment>
<evidence type="ECO:0000256" key="4">
    <source>
        <dbReference type="ARBA" id="ARBA00023136"/>
    </source>
</evidence>
<dbReference type="Pfam" id="PF00230">
    <property type="entry name" value="MIP"/>
    <property type="match status" value="1"/>
</dbReference>
<evidence type="ECO:0000256" key="5">
    <source>
        <dbReference type="RuleBase" id="RU000477"/>
    </source>
</evidence>
<feature type="transmembrane region" description="Helical" evidence="7">
    <location>
        <begin position="77"/>
        <end position="98"/>
    </location>
</feature>
<feature type="region of interest" description="Disordered" evidence="6">
    <location>
        <begin position="1"/>
        <end position="24"/>
    </location>
</feature>
<evidence type="ECO:0000256" key="2">
    <source>
        <dbReference type="ARBA" id="ARBA00022692"/>
    </source>
</evidence>
<dbReference type="SUPFAM" id="SSF81338">
    <property type="entry name" value="Aquaporin-like"/>
    <property type="match status" value="1"/>
</dbReference>
<evidence type="ECO:0000313" key="9">
    <source>
        <dbReference type="Proteomes" id="UP000654913"/>
    </source>
</evidence>
<dbReference type="KEGG" id="apuu:APUU_20145A"/>
<name>A0A7R7XES8_9EURO</name>
<keyword evidence="3 7" id="KW-1133">Transmembrane helix</keyword>
<reference evidence="8" key="2">
    <citation type="submission" date="2021-02" db="EMBL/GenBank/DDBJ databases">
        <title>Aspergillus puulaauensis MK2 genome sequence.</title>
        <authorList>
            <person name="Futagami T."/>
            <person name="Mori K."/>
            <person name="Kadooka C."/>
            <person name="Tanaka T."/>
        </authorList>
    </citation>
    <scope>NUCLEOTIDE SEQUENCE</scope>
    <source>
        <strain evidence="8">MK2</strain>
    </source>
</reference>
<dbReference type="PANTHER" id="PTHR47002">
    <property type="entry name" value="AQUAPORIN-LIKE"/>
    <property type="match status" value="1"/>
</dbReference>
<evidence type="ECO:0000256" key="1">
    <source>
        <dbReference type="ARBA" id="ARBA00004141"/>
    </source>
</evidence>
<keyword evidence="5" id="KW-0813">Transport</keyword>
<dbReference type="Gene3D" id="1.20.1080.10">
    <property type="entry name" value="Glycerol uptake facilitator protein"/>
    <property type="match status" value="1"/>
</dbReference>
<keyword evidence="9" id="KW-1185">Reference proteome</keyword>
<dbReference type="PRINTS" id="PR00783">
    <property type="entry name" value="MINTRINSICP"/>
</dbReference>
<dbReference type="OrthoDB" id="3222at2759"/>
<sequence>MPPALHQASFWRSEPDDTSAEPKVPTPFAGRIGANQEFSLDRNNCRDIGLLQRHPDAAPWVPWKDSLSLKQLFELELWKAAAVEGLGTCLLVYLTILFPVGLTENMNRNLETGPVVPSLIGSLIVIFMLPLFIYTIGPISGGHLNSTITIATFFGRLTTLPRCILYVAFQTLGSAIAGWLVRASLDTRSFIVPGCYIDMSSVSVGSAFVIEFVTDVALILLSFGVGLDPRQRGVFGPTLGPVLVGIPLGVCIFTTGVIRQGYTGFSGNPGRCFGAMVGSHFSSYHWIHWVGPICSSIAHGVLYYFIPPYEQK</sequence>
<comment type="subcellular location">
    <subcellularLocation>
        <location evidence="1">Membrane</location>
        <topology evidence="1">Multi-pass membrane protein</topology>
    </subcellularLocation>
</comment>
<feature type="transmembrane region" description="Helical" evidence="7">
    <location>
        <begin position="286"/>
        <end position="306"/>
    </location>
</feature>
<dbReference type="GO" id="GO:0015267">
    <property type="term" value="F:channel activity"/>
    <property type="evidence" value="ECO:0007669"/>
    <property type="project" value="InterPro"/>
</dbReference>
<feature type="transmembrane region" description="Helical" evidence="7">
    <location>
        <begin position="201"/>
        <end position="227"/>
    </location>
</feature>
<gene>
    <name evidence="8" type="ORF">APUU_20145A</name>
</gene>
<evidence type="ECO:0000256" key="7">
    <source>
        <dbReference type="SAM" id="Phobius"/>
    </source>
</evidence>
<keyword evidence="4 7" id="KW-0472">Membrane</keyword>
<accession>A0A7R7XES8</accession>
<dbReference type="InterPro" id="IPR000425">
    <property type="entry name" value="MIP"/>
</dbReference>
<organism evidence="8 9">
    <name type="scientific">Aspergillus puulaauensis</name>
    <dbReference type="NCBI Taxonomy" id="1220207"/>
    <lineage>
        <taxon>Eukaryota</taxon>
        <taxon>Fungi</taxon>
        <taxon>Dikarya</taxon>
        <taxon>Ascomycota</taxon>
        <taxon>Pezizomycotina</taxon>
        <taxon>Eurotiomycetes</taxon>
        <taxon>Eurotiomycetidae</taxon>
        <taxon>Eurotiales</taxon>
        <taxon>Aspergillaceae</taxon>
        <taxon>Aspergillus</taxon>
    </lineage>
</organism>
<evidence type="ECO:0000256" key="3">
    <source>
        <dbReference type="ARBA" id="ARBA00022989"/>
    </source>
</evidence>
<proteinExistence type="inferred from homology"/>
<feature type="transmembrane region" description="Helical" evidence="7">
    <location>
        <begin position="239"/>
        <end position="258"/>
    </location>
</feature>
<dbReference type="InterPro" id="IPR023271">
    <property type="entry name" value="Aquaporin-like"/>
</dbReference>
<keyword evidence="2 5" id="KW-0812">Transmembrane</keyword>
<dbReference type="AlphaFoldDB" id="A0A7R7XES8"/>
<dbReference type="Proteomes" id="UP000654913">
    <property type="component" value="Chromosome 2"/>
</dbReference>
<evidence type="ECO:0000256" key="6">
    <source>
        <dbReference type="SAM" id="MobiDB-lite"/>
    </source>
</evidence>
<evidence type="ECO:0008006" key="10">
    <source>
        <dbReference type="Google" id="ProtNLM"/>
    </source>
</evidence>